<dbReference type="EMBL" id="RCHS01004038">
    <property type="protein sequence ID" value="RMX38210.1"/>
    <property type="molecule type" value="Genomic_DNA"/>
</dbReference>
<keyword evidence="2" id="KW-1185">Reference proteome</keyword>
<accession>A0A3M6T9Y6</accession>
<dbReference type="AlphaFoldDB" id="A0A3M6T9Y6"/>
<sequence length="197" mass="22541">MKRKLLRTEFSPKGFWKGLPAVKRLAKEAGVPEDDTKLWLMKQATWQIYLPALKHIPGPTFGVVDVTSRFKVSRAFQKISKRGPLRWPKVLQVDVTREMTKHDVRIRRGSVNNSIELWVNASSLSTTVKRSTLGRERDRQNGEVTRLTGKRPIDAINEKSVHAENKRRDSSKNVKYFFAAGELEGGQKKSNRSREVS</sequence>
<evidence type="ECO:0000313" key="2">
    <source>
        <dbReference type="Proteomes" id="UP000275408"/>
    </source>
</evidence>
<dbReference type="Proteomes" id="UP000275408">
    <property type="component" value="Unassembled WGS sequence"/>
</dbReference>
<gene>
    <name evidence="1" type="ORF">pdam_00003384</name>
</gene>
<comment type="caution">
    <text evidence="1">The sequence shown here is derived from an EMBL/GenBank/DDBJ whole genome shotgun (WGS) entry which is preliminary data.</text>
</comment>
<protein>
    <submittedName>
        <fullName evidence="1">Uncharacterized protein</fullName>
    </submittedName>
</protein>
<name>A0A3M6T9Y6_POCDA</name>
<proteinExistence type="predicted"/>
<reference evidence="1 2" key="1">
    <citation type="journal article" date="2018" name="Sci. Rep.">
        <title>Comparative analysis of the Pocillopora damicornis genome highlights role of immune system in coral evolution.</title>
        <authorList>
            <person name="Cunning R."/>
            <person name="Bay R.A."/>
            <person name="Gillette P."/>
            <person name="Baker A.C."/>
            <person name="Traylor-Knowles N."/>
        </authorList>
    </citation>
    <scope>NUCLEOTIDE SEQUENCE [LARGE SCALE GENOMIC DNA]</scope>
    <source>
        <strain evidence="1">RSMAS</strain>
        <tissue evidence="1">Whole animal</tissue>
    </source>
</reference>
<evidence type="ECO:0000313" key="1">
    <source>
        <dbReference type="EMBL" id="RMX38210.1"/>
    </source>
</evidence>
<organism evidence="1 2">
    <name type="scientific">Pocillopora damicornis</name>
    <name type="common">Cauliflower coral</name>
    <name type="synonym">Millepora damicornis</name>
    <dbReference type="NCBI Taxonomy" id="46731"/>
    <lineage>
        <taxon>Eukaryota</taxon>
        <taxon>Metazoa</taxon>
        <taxon>Cnidaria</taxon>
        <taxon>Anthozoa</taxon>
        <taxon>Hexacorallia</taxon>
        <taxon>Scleractinia</taxon>
        <taxon>Astrocoeniina</taxon>
        <taxon>Pocilloporidae</taxon>
        <taxon>Pocillopora</taxon>
    </lineage>
</organism>